<feature type="signal peptide" evidence="1">
    <location>
        <begin position="1"/>
        <end position="20"/>
    </location>
</feature>
<dbReference type="RefSeq" id="WP_345237365.1">
    <property type="nucleotide sequence ID" value="NZ_BAABGZ010000072.1"/>
</dbReference>
<name>A0ABP8INX4_9BACT</name>
<reference evidence="3" key="1">
    <citation type="journal article" date="2019" name="Int. J. Syst. Evol. Microbiol.">
        <title>The Global Catalogue of Microorganisms (GCM) 10K type strain sequencing project: providing services to taxonomists for standard genome sequencing and annotation.</title>
        <authorList>
            <consortium name="The Broad Institute Genomics Platform"/>
            <consortium name="The Broad Institute Genome Sequencing Center for Infectious Disease"/>
            <person name="Wu L."/>
            <person name="Ma J."/>
        </authorList>
    </citation>
    <scope>NUCLEOTIDE SEQUENCE [LARGE SCALE GENOMIC DNA]</scope>
    <source>
        <strain evidence="3">JCM 17923</strain>
    </source>
</reference>
<dbReference type="InterPro" id="IPR019613">
    <property type="entry name" value="DUF4198"/>
</dbReference>
<evidence type="ECO:0000256" key="1">
    <source>
        <dbReference type="SAM" id="SignalP"/>
    </source>
</evidence>
<organism evidence="2 3">
    <name type="scientific">Hymenobacter saemangeumensis</name>
    <dbReference type="NCBI Taxonomy" id="1084522"/>
    <lineage>
        <taxon>Bacteria</taxon>
        <taxon>Pseudomonadati</taxon>
        <taxon>Bacteroidota</taxon>
        <taxon>Cytophagia</taxon>
        <taxon>Cytophagales</taxon>
        <taxon>Hymenobacteraceae</taxon>
        <taxon>Hymenobacter</taxon>
    </lineage>
</organism>
<proteinExistence type="predicted"/>
<keyword evidence="1" id="KW-0732">Signal</keyword>
<protein>
    <submittedName>
        <fullName evidence="2">DUF4198 domain-containing protein</fullName>
    </submittedName>
</protein>
<evidence type="ECO:0000313" key="2">
    <source>
        <dbReference type="EMBL" id="GAA4364786.1"/>
    </source>
</evidence>
<keyword evidence="3" id="KW-1185">Reference proteome</keyword>
<dbReference type="EMBL" id="BAABGZ010000072">
    <property type="protein sequence ID" value="GAA4364786.1"/>
    <property type="molecule type" value="Genomic_DNA"/>
</dbReference>
<dbReference type="Pfam" id="PF10670">
    <property type="entry name" value="DUF4198"/>
    <property type="match status" value="1"/>
</dbReference>
<accession>A0ABP8INX4</accession>
<gene>
    <name evidence="2" type="ORF">GCM10023185_34580</name>
</gene>
<dbReference type="Proteomes" id="UP001501153">
    <property type="component" value="Unassembled WGS sequence"/>
</dbReference>
<comment type="caution">
    <text evidence="2">The sequence shown here is derived from an EMBL/GenBank/DDBJ whole genome shotgun (WGS) entry which is preliminary data.</text>
</comment>
<evidence type="ECO:0000313" key="3">
    <source>
        <dbReference type="Proteomes" id="UP001501153"/>
    </source>
</evidence>
<feature type="chain" id="PRO_5045942855" evidence="1">
    <location>
        <begin position="21"/>
        <end position="288"/>
    </location>
</feature>
<sequence>MNSRALFFAAPLLLAGSALAHEFWLEPPRFQLKPGETVSLKLLVGESFTGKPWTTKASKVLRLVRYGPADSTDLTPLNPSETDTLRTAVQFTQPGTHLLALSSTDSFIELTGEQFTAYLREEGLDFVLRQRQQRGEQGKAARETYRRRAKALVQVGDPSAVPAAQDSACLRALGLPLELIPEQNPYRLAAGKALTVRVMRNGKPLKGAAVHIWQRQAAGQPTSHFTTHANQNGRILLRLSGPGPYLLATVDMGPAPASLRSRADWQSTRASLTFGGPVVSFQPSPKKH</sequence>